<name>A0A2T0UKV0_9ACTN</name>
<dbReference type="EMBL" id="PVTJ01000005">
    <property type="protein sequence ID" value="PRY58514.1"/>
    <property type="molecule type" value="Genomic_DNA"/>
</dbReference>
<protein>
    <submittedName>
        <fullName evidence="1">Arc/MetJ family transcription regulator</fullName>
    </submittedName>
</protein>
<accession>A0A2T0UKV0</accession>
<comment type="caution">
    <text evidence="1">The sequence shown here is derived from an EMBL/GenBank/DDBJ whole genome shotgun (WGS) entry which is preliminary data.</text>
</comment>
<dbReference type="AlphaFoldDB" id="A0A2T0UKV0"/>
<reference evidence="1 2" key="1">
    <citation type="submission" date="2018-03" db="EMBL/GenBank/DDBJ databases">
        <title>Genomic Encyclopedia of Type Strains, Phase III (KMG-III): the genomes of soil and plant-associated and newly described type strains.</title>
        <authorList>
            <person name="Whitman W."/>
        </authorList>
    </citation>
    <scope>NUCLEOTIDE SEQUENCE [LARGE SCALE GENOMIC DNA]</scope>
    <source>
        <strain evidence="1 2">CGMCC 4.7067</strain>
    </source>
</reference>
<proteinExistence type="predicted"/>
<dbReference type="Pfam" id="PF09957">
    <property type="entry name" value="VapB_antitoxin"/>
    <property type="match status" value="1"/>
</dbReference>
<evidence type="ECO:0000313" key="1">
    <source>
        <dbReference type="EMBL" id="PRY58514.1"/>
    </source>
</evidence>
<sequence>MSLTQVDINDEALAEAMQLMGTKTKKETINRALEEYAARTKRLQALRELAEMGARGDFDAAAEAHRAAKEAWKAAFAEEEQDA</sequence>
<keyword evidence="2" id="KW-1185">Reference proteome</keyword>
<organism evidence="1 2">
    <name type="scientific">Glycomyces artemisiae</name>
    <dbReference type="NCBI Taxonomy" id="1076443"/>
    <lineage>
        <taxon>Bacteria</taxon>
        <taxon>Bacillati</taxon>
        <taxon>Actinomycetota</taxon>
        <taxon>Actinomycetes</taxon>
        <taxon>Glycomycetales</taxon>
        <taxon>Glycomycetaceae</taxon>
        <taxon>Glycomyces</taxon>
    </lineage>
</organism>
<dbReference type="RefSeq" id="WP_106364591.1">
    <property type="nucleotide sequence ID" value="NZ_PVTJ01000005.1"/>
</dbReference>
<gene>
    <name evidence="1" type="ORF">B0I28_105227</name>
</gene>
<dbReference type="Proteomes" id="UP000238176">
    <property type="component" value="Unassembled WGS sequence"/>
</dbReference>
<dbReference type="InterPro" id="IPR019239">
    <property type="entry name" value="VapB_antitoxin"/>
</dbReference>
<evidence type="ECO:0000313" key="2">
    <source>
        <dbReference type="Proteomes" id="UP000238176"/>
    </source>
</evidence>
<dbReference type="OrthoDB" id="4563074at2"/>